<protein>
    <recommendedName>
        <fullName evidence="5">Transmembrane protein</fullName>
    </recommendedName>
</protein>
<name>A0A812MJE3_9DINO</name>
<dbReference type="OrthoDB" id="421740at2759"/>
<gene>
    <name evidence="3" type="ORF">SNAT2548_LOCUS13517</name>
</gene>
<comment type="caution">
    <text evidence="3">The sequence shown here is derived from an EMBL/GenBank/DDBJ whole genome shotgun (WGS) entry which is preliminary data.</text>
</comment>
<reference evidence="3" key="1">
    <citation type="submission" date="2021-02" db="EMBL/GenBank/DDBJ databases">
        <authorList>
            <person name="Dougan E. K."/>
            <person name="Rhodes N."/>
            <person name="Thang M."/>
            <person name="Chan C."/>
        </authorList>
    </citation>
    <scope>NUCLEOTIDE SEQUENCE</scope>
</reference>
<organism evidence="3 4">
    <name type="scientific">Symbiodinium natans</name>
    <dbReference type="NCBI Taxonomy" id="878477"/>
    <lineage>
        <taxon>Eukaryota</taxon>
        <taxon>Sar</taxon>
        <taxon>Alveolata</taxon>
        <taxon>Dinophyceae</taxon>
        <taxon>Suessiales</taxon>
        <taxon>Symbiodiniaceae</taxon>
        <taxon>Symbiodinium</taxon>
    </lineage>
</organism>
<feature type="compositionally biased region" description="Polar residues" evidence="1">
    <location>
        <begin position="1"/>
        <end position="16"/>
    </location>
</feature>
<dbReference type="AlphaFoldDB" id="A0A812MJE3"/>
<sequence>MLKPQASRSTSKTSSHLKTELEPELLRAVPLHRALAGWGRHWETPDSGMFNVDPKNYKLSQPSESLDVFLSHDWASSGKQKFLALLIVYNSRAAFLACLVVSVLVGVLRGYSVLPDEGWTVVLGHGAYVLFLVFWQRLRAFVYRPVMAFLDKLCVAQHDEELKQKGIKGIAAFLLSSRQLMVLLTPRYFTRLWCVLEIATFMKDPGRQRSIHFMPLKTAALLLMTSGCWFVLAIGWNLFLSGVARPAGLEPLESGEVWSRALILTGLMVLLTGAVLPFALYLGMALVADLERIPRQLANFRVEDADCFCCSNNHRHPHDGSRLPCDRQLVHNTLKQWYNDVESTADHLETFSRLVREELAPNIALLVGGITLPLYYAVLTVGASNLPYLADHIALWIATVRAGVSGYALLVWTLRRVVDWGTVPLASMLSVWISPPVWKAGLRLRNRWCAVAVAQSVVVFVVAMVWAPLQTVLGLTQDDDLLPVAVFLFWLALILALHSPKCGKKVLAWALGDKPCDPMQKAPIAAKDDSAVETTLEAKTANAEEDMGQTAATQEKLAKADESMLSEEIFST</sequence>
<feature type="transmembrane region" description="Helical" evidence="2">
    <location>
        <begin position="448"/>
        <end position="469"/>
    </location>
</feature>
<keyword evidence="2" id="KW-0472">Membrane</keyword>
<feature type="region of interest" description="Disordered" evidence="1">
    <location>
        <begin position="540"/>
        <end position="572"/>
    </location>
</feature>
<feature type="transmembrane region" description="Helical" evidence="2">
    <location>
        <begin position="82"/>
        <end position="106"/>
    </location>
</feature>
<feature type="transmembrane region" description="Helical" evidence="2">
    <location>
        <begin position="219"/>
        <end position="241"/>
    </location>
</feature>
<feature type="transmembrane region" description="Helical" evidence="2">
    <location>
        <begin position="393"/>
        <end position="414"/>
    </location>
</feature>
<dbReference type="Proteomes" id="UP000604046">
    <property type="component" value="Unassembled WGS sequence"/>
</dbReference>
<evidence type="ECO:0008006" key="5">
    <source>
        <dbReference type="Google" id="ProtNLM"/>
    </source>
</evidence>
<evidence type="ECO:0000313" key="4">
    <source>
        <dbReference type="Proteomes" id="UP000604046"/>
    </source>
</evidence>
<feature type="transmembrane region" description="Helical" evidence="2">
    <location>
        <begin position="261"/>
        <end position="287"/>
    </location>
</feature>
<keyword evidence="4" id="KW-1185">Reference proteome</keyword>
<dbReference type="EMBL" id="CAJNDS010001428">
    <property type="protein sequence ID" value="CAE7259329.1"/>
    <property type="molecule type" value="Genomic_DNA"/>
</dbReference>
<evidence type="ECO:0000313" key="3">
    <source>
        <dbReference type="EMBL" id="CAE7259329.1"/>
    </source>
</evidence>
<evidence type="ECO:0000256" key="1">
    <source>
        <dbReference type="SAM" id="MobiDB-lite"/>
    </source>
</evidence>
<keyword evidence="2" id="KW-1133">Transmembrane helix</keyword>
<proteinExistence type="predicted"/>
<feature type="transmembrane region" description="Helical" evidence="2">
    <location>
        <begin position="118"/>
        <end position="135"/>
    </location>
</feature>
<keyword evidence="2" id="KW-0812">Transmembrane</keyword>
<accession>A0A812MJE3</accession>
<evidence type="ECO:0000256" key="2">
    <source>
        <dbReference type="SAM" id="Phobius"/>
    </source>
</evidence>
<feature type="transmembrane region" description="Helical" evidence="2">
    <location>
        <begin position="363"/>
        <end position="381"/>
    </location>
</feature>
<feature type="region of interest" description="Disordered" evidence="1">
    <location>
        <begin position="1"/>
        <end position="20"/>
    </location>
</feature>
<feature type="transmembrane region" description="Helical" evidence="2">
    <location>
        <begin position="481"/>
        <end position="497"/>
    </location>
</feature>